<reference evidence="2" key="1">
    <citation type="submission" date="2021-03" db="EMBL/GenBank/DDBJ databases">
        <authorList>
            <person name="Kanchanasin P."/>
            <person name="Saeng-In P."/>
            <person name="Phongsopitanun W."/>
            <person name="Yuki M."/>
            <person name="Kudo T."/>
            <person name="Ohkuma M."/>
            <person name="Tanasupawat S."/>
        </authorList>
    </citation>
    <scope>NUCLEOTIDE SEQUENCE</scope>
    <source>
        <strain evidence="2">GKU 128</strain>
    </source>
</reference>
<feature type="region of interest" description="Disordered" evidence="1">
    <location>
        <begin position="1"/>
        <end position="21"/>
    </location>
</feature>
<dbReference type="RefSeq" id="WP_208259181.1">
    <property type="nucleotide sequence ID" value="NZ_JAGEOJ010000012.1"/>
</dbReference>
<dbReference type="EMBL" id="JAGEOJ010000012">
    <property type="protein sequence ID" value="MBO2451307.1"/>
    <property type="molecule type" value="Genomic_DNA"/>
</dbReference>
<evidence type="ECO:0000313" key="3">
    <source>
        <dbReference type="Proteomes" id="UP000669179"/>
    </source>
</evidence>
<accession>A0A939PFK3</accession>
<keyword evidence="3" id="KW-1185">Reference proteome</keyword>
<gene>
    <name evidence="2" type="ORF">J4573_29735</name>
</gene>
<name>A0A939PFK3_9ACTN</name>
<evidence type="ECO:0000313" key="2">
    <source>
        <dbReference type="EMBL" id="MBO2451307.1"/>
    </source>
</evidence>
<evidence type="ECO:0000256" key="1">
    <source>
        <dbReference type="SAM" id="MobiDB-lite"/>
    </source>
</evidence>
<dbReference type="AlphaFoldDB" id="A0A939PFK3"/>
<comment type="caution">
    <text evidence="2">The sequence shown here is derived from an EMBL/GenBank/DDBJ whole genome shotgun (WGS) entry which is preliminary data.</text>
</comment>
<sequence>MIDTVSPDRRTARPPGGRVRDLIRGSGRRAFAVPDLCARAYGLQVIESPTGLLRSYRDPRFAHLGICVDLGEHLGPPVTVCGGCGAAFFG</sequence>
<organism evidence="2 3">
    <name type="scientific">Actinomadura barringtoniae</name>
    <dbReference type="NCBI Taxonomy" id="1427535"/>
    <lineage>
        <taxon>Bacteria</taxon>
        <taxon>Bacillati</taxon>
        <taxon>Actinomycetota</taxon>
        <taxon>Actinomycetes</taxon>
        <taxon>Streptosporangiales</taxon>
        <taxon>Thermomonosporaceae</taxon>
        <taxon>Actinomadura</taxon>
    </lineage>
</organism>
<dbReference type="Proteomes" id="UP000669179">
    <property type="component" value="Unassembled WGS sequence"/>
</dbReference>
<proteinExistence type="predicted"/>
<feature type="compositionally biased region" description="Basic and acidic residues" evidence="1">
    <location>
        <begin position="1"/>
        <end position="11"/>
    </location>
</feature>
<protein>
    <submittedName>
        <fullName evidence="2">Uncharacterized protein</fullName>
    </submittedName>
</protein>